<dbReference type="EMBL" id="ML977310">
    <property type="protein sequence ID" value="KAF2122950.1"/>
    <property type="molecule type" value="Genomic_DNA"/>
</dbReference>
<name>A0A6A5ZTG4_9PLEO</name>
<evidence type="ECO:0000313" key="2">
    <source>
        <dbReference type="EMBL" id="KAF2122950.1"/>
    </source>
</evidence>
<keyword evidence="1" id="KW-0812">Transmembrane</keyword>
<dbReference type="AlphaFoldDB" id="A0A6A5ZTG4"/>
<evidence type="ECO:0000256" key="1">
    <source>
        <dbReference type="SAM" id="Phobius"/>
    </source>
</evidence>
<keyword evidence="1" id="KW-1133">Transmembrane helix</keyword>
<proteinExistence type="predicted"/>
<accession>A0A6A5ZTG4</accession>
<feature type="transmembrane region" description="Helical" evidence="1">
    <location>
        <begin position="27"/>
        <end position="48"/>
    </location>
</feature>
<protein>
    <submittedName>
        <fullName evidence="2">Uncharacterized protein</fullName>
    </submittedName>
</protein>
<gene>
    <name evidence="2" type="ORF">BDV96DRAFT_593429</name>
</gene>
<reference evidence="2" key="1">
    <citation type="journal article" date="2020" name="Stud. Mycol.">
        <title>101 Dothideomycetes genomes: a test case for predicting lifestyles and emergence of pathogens.</title>
        <authorList>
            <person name="Haridas S."/>
            <person name="Albert R."/>
            <person name="Binder M."/>
            <person name="Bloem J."/>
            <person name="Labutti K."/>
            <person name="Salamov A."/>
            <person name="Andreopoulos B."/>
            <person name="Baker S."/>
            <person name="Barry K."/>
            <person name="Bills G."/>
            <person name="Bluhm B."/>
            <person name="Cannon C."/>
            <person name="Castanera R."/>
            <person name="Culley D."/>
            <person name="Daum C."/>
            <person name="Ezra D."/>
            <person name="Gonzalez J."/>
            <person name="Henrissat B."/>
            <person name="Kuo A."/>
            <person name="Liang C."/>
            <person name="Lipzen A."/>
            <person name="Lutzoni F."/>
            <person name="Magnuson J."/>
            <person name="Mondo S."/>
            <person name="Nolan M."/>
            <person name="Ohm R."/>
            <person name="Pangilinan J."/>
            <person name="Park H.-J."/>
            <person name="Ramirez L."/>
            <person name="Alfaro M."/>
            <person name="Sun H."/>
            <person name="Tritt A."/>
            <person name="Yoshinaga Y."/>
            <person name="Zwiers L.-H."/>
            <person name="Turgeon B."/>
            <person name="Goodwin S."/>
            <person name="Spatafora J."/>
            <person name="Crous P."/>
            <person name="Grigoriev I."/>
        </authorList>
    </citation>
    <scope>NUCLEOTIDE SEQUENCE</scope>
    <source>
        <strain evidence="2">CBS 627.86</strain>
    </source>
</reference>
<sequence length="189" mass="21253">MFALLALIAAFASSVFNIFTAFDTTAIMELLITSLLLLTTLTIAVKIFTMKRDTTRHDDDIDPRVHPLRRWSVTETSNTAIVSPYNTTSYDTANSNIDTYTAALLDANTKLRRWSSYDNKLLRRQVTSYEDVRNEKLMDVDDLFQVLVELPMGGMQCAVMLSYEQRLNGCATTVVDAGWVALCITTSYP</sequence>
<keyword evidence="3" id="KW-1185">Reference proteome</keyword>
<organism evidence="2 3">
    <name type="scientific">Lophiotrema nucula</name>
    <dbReference type="NCBI Taxonomy" id="690887"/>
    <lineage>
        <taxon>Eukaryota</taxon>
        <taxon>Fungi</taxon>
        <taxon>Dikarya</taxon>
        <taxon>Ascomycota</taxon>
        <taxon>Pezizomycotina</taxon>
        <taxon>Dothideomycetes</taxon>
        <taxon>Pleosporomycetidae</taxon>
        <taxon>Pleosporales</taxon>
        <taxon>Lophiotremataceae</taxon>
        <taxon>Lophiotrema</taxon>
    </lineage>
</organism>
<dbReference type="Proteomes" id="UP000799770">
    <property type="component" value="Unassembled WGS sequence"/>
</dbReference>
<keyword evidence="1" id="KW-0472">Membrane</keyword>
<evidence type="ECO:0000313" key="3">
    <source>
        <dbReference type="Proteomes" id="UP000799770"/>
    </source>
</evidence>